<dbReference type="InterPro" id="IPR005467">
    <property type="entry name" value="His_kinase_dom"/>
</dbReference>
<dbReference type="PANTHER" id="PTHR43065">
    <property type="entry name" value="SENSOR HISTIDINE KINASE"/>
    <property type="match status" value="1"/>
</dbReference>
<dbReference type="PANTHER" id="PTHR43065:SF46">
    <property type="entry name" value="C4-DICARBOXYLATE TRANSPORT SENSOR PROTEIN DCTB"/>
    <property type="match status" value="1"/>
</dbReference>
<name>W0E5K3_9FIRM</name>
<organism evidence="10 11">
    <name type="scientific">Desulfitobacterium metallireducens DSM 15288</name>
    <dbReference type="NCBI Taxonomy" id="871968"/>
    <lineage>
        <taxon>Bacteria</taxon>
        <taxon>Bacillati</taxon>
        <taxon>Bacillota</taxon>
        <taxon>Clostridia</taxon>
        <taxon>Eubacteriales</taxon>
        <taxon>Desulfitobacteriaceae</taxon>
        <taxon>Desulfitobacterium</taxon>
    </lineage>
</organism>
<keyword evidence="7" id="KW-0067">ATP-binding</keyword>
<dbReference type="STRING" id="871968.DESME_02405"/>
<dbReference type="RefSeq" id="WP_006716499.1">
    <property type="nucleotide sequence ID" value="NZ_CP007032.1"/>
</dbReference>
<dbReference type="InterPro" id="IPR003661">
    <property type="entry name" value="HisK_dim/P_dom"/>
</dbReference>
<evidence type="ECO:0000256" key="1">
    <source>
        <dbReference type="ARBA" id="ARBA00000085"/>
    </source>
</evidence>
<dbReference type="CDD" id="cd00082">
    <property type="entry name" value="HisKA"/>
    <property type="match status" value="1"/>
</dbReference>
<dbReference type="Gene3D" id="3.30.565.10">
    <property type="entry name" value="Histidine kinase-like ATPase, C-terminal domain"/>
    <property type="match status" value="1"/>
</dbReference>
<dbReference type="SMART" id="SM00387">
    <property type="entry name" value="HATPase_c"/>
    <property type="match status" value="1"/>
</dbReference>
<sequence length="350" mass="39850">MLSYQSNLKDPGYELNKENLFSLLDKLPYFVCLLAPDFTIPYYNQAFQEVFGDPGPKKCYEFIKNSNKPCLDCPSFKTWATSDPLHWEMKIPDSRVYRVHERLFVGQNSIPYICKSGEDITEGEIVTNDYARMDRLNLIAEMAAGIAHEIRNPITTVKGFLQMLGWKNELKQYQDYYDIMIAELERANSIITEFLSLTKTQNQEMHLQNLNTIIQTLFPLIQADAMRSDITLIQELGEIEDIQLDEKEIRQLILNLVRNGIEATEPGKTLKIKTSMDSDRVVLAIHDEGPGIDPDVLAKLGVPFFTTKEGGTGLGLAICHNIIKRHDAKMDIVTSPQGTTFFVKFKTSQI</sequence>
<keyword evidence="4" id="KW-0808">Transferase</keyword>
<dbReference type="AlphaFoldDB" id="W0E5K3"/>
<reference evidence="10 11" key="1">
    <citation type="submission" date="2013-12" db="EMBL/GenBank/DDBJ databases">
        <authorList>
            <consortium name="DOE Joint Genome Institute"/>
            <person name="Smidt H."/>
            <person name="Huntemann M."/>
            <person name="Han J."/>
            <person name="Chen A."/>
            <person name="Kyrpides N."/>
            <person name="Mavromatis K."/>
            <person name="Markowitz V."/>
            <person name="Palaniappan K."/>
            <person name="Ivanova N."/>
            <person name="Schaumberg A."/>
            <person name="Pati A."/>
            <person name="Liolios K."/>
            <person name="Nordberg H.P."/>
            <person name="Cantor M.N."/>
            <person name="Hua S.X."/>
            <person name="Woyke T."/>
        </authorList>
    </citation>
    <scope>NUCLEOTIDE SEQUENCE [LARGE SCALE GENOMIC DNA]</scope>
    <source>
        <strain evidence="11">DSM 15288</strain>
    </source>
</reference>
<gene>
    <name evidence="10" type="ORF">DESME_02405</name>
</gene>
<comment type="catalytic activity">
    <reaction evidence="1">
        <text>ATP + protein L-histidine = ADP + protein N-phospho-L-histidine.</text>
        <dbReference type="EC" id="2.7.13.3"/>
    </reaction>
</comment>
<evidence type="ECO:0000256" key="6">
    <source>
        <dbReference type="ARBA" id="ARBA00022777"/>
    </source>
</evidence>
<keyword evidence="3" id="KW-0597">Phosphoprotein</keyword>
<dbReference type="GO" id="GO:0000155">
    <property type="term" value="F:phosphorelay sensor kinase activity"/>
    <property type="evidence" value="ECO:0007669"/>
    <property type="project" value="InterPro"/>
</dbReference>
<dbReference type="PROSITE" id="PS50109">
    <property type="entry name" value="HIS_KIN"/>
    <property type="match status" value="1"/>
</dbReference>
<protein>
    <recommendedName>
        <fullName evidence="2">histidine kinase</fullName>
        <ecNumber evidence="2">2.7.13.3</ecNumber>
    </recommendedName>
</protein>
<evidence type="ECO:0000256" key="7">
    <source>
        <dbReference type="ARBA" id="ARBA00022840"/>
    </source>
</evidence>
<dbReference type="EC" id="2.7.13.3" evidence="2"/>
<dbReference type="InterPro" id="IPR036890">
    <property type="entry name" value="HATPase_C_sf"/>
</dbReference>
<evidence type="ECO:0000256" key="3">
    <source>
        <dbReference type="ARBA" id="ARBA00022553"/>
    </source>
</evidence>
<dbReference type="InterPro" id="IPR003594">
    <property type="entry name" value="HATPase_dom"/>
</dbReference>
<dbReference type="SUPFAM" id="SSF55874">
    <property type="entry name" value="ATPase domain of HSP90 chaperone/DNA topoisomerase II/histidine kinase"/>
    <property type="match status" value="1"/>
</dbReference>
<proteinExistence type="predicted"/>
<dbReference type="Proteomes" id="UP000010847">
    <property type="component" value="Chromosome"/>
</dbReference>
<dbReference type="EMBL" id="CP007032">
    <property type="protein sequence ID" value="AHF06037.1"/>
    <property type="molecule type" value="Genomic_DNA"/>
</dbReference>
<feature type="domain" description="Histidine kinase" evidence="9">
    <location>
        <begin position="145"/>
        <end position="349"/>
    </location>
</feature>
<dbReference type="eggNOG" id="COG3852">
    <property type="taxonomic scope" value="Bacteria"/>
</dbReference>
<dbReference type="PRINTS" id="PR00344">
    <property type="entry name" value="BCTRLSENSOR"/>
</dbReference>
<dbReference type="Pfam" id="PF02518">
    <property type="entry name" value="HATPase_c"/>
    <property type="match status" value="1"/>
</dbReference>
<evidence type="ECO:0000256" key="8">
    <source>
        <dbReference type="ARBA" id="ARBA00023012"/>
    </source>
</evidence>
<keyword evidence="6" id="KW-0418">Kinase</keyword>
<keyword evidence="8" id="KW-0902">Two-component regulatory system</keyword>
<dbReference type="InterPro" id="IPR004358">
    <property type="entry name" value="Sig_transdc_His_kin-like_C"/>
</dbReference>
<dbReference type="OrthoDB" id="505470at2"/>
<accession>W0E5K3</accession>
<keyword evidence="11" id="KW-1185">Reference proteome</keyword>
<dbReference type="SUPFAM" id="SSF47384">
    <property type="entry name" value="Homodimeric domain of signal transducing histidine kinase"/>
    <property type="match status" value="1"/>
</dbReference>
<dbReference type="KEGG" id="dmt:DESME_02405"/>
<evidence type="ECO:0000256" key="4">
    <source>
        <dbReference type="ARBA" id="ARBA00022679"/>
    </source>
</evidence>
<evidence type="ECO:0000256" key="5">
    <source>
        <dbReference type="ARBA" id="ARBA00022741"/>
    </source>
</evidence>
<dbReference type="SMART" id="SM00388">
    <property type="entry name" value="HisKA"/>
    <property type="match status" value="1"/>
</dbReference>
<dbReference type="Pfam" id="PF00512">
    <property type="entry name" value="HisKA"/>
    <property type="match status" value="1"/>
</dbReference>
<dbReference type="Gene3D" id="1.10.287.130">
    <property type="match status" value="1"/>
</dbReference>
<dbReference type="GO" id="GO:0005524">
    <property type="term" value="F:ATP binding"/>
    <property type="evidence" value="ECO:0007669"/>
    <property type="project" value="UniProtKB-KW"/>
</dbReference>
<keyword evidence="5" id="KW-0547">Nucleotide-binding</keyword>
<dbReference type="InterPro" id="IPR036097">
    <property type="entry name" value="HisK_dim/P_sf"/>
</dbReference>
<evidence type="ECO:0000259" key="9">
    <source>
        <dbReference type="PROSITE" id="PS50109"/>
    </source>
</evidence>
<evidence type="ECO:0000256" key="2">
    <source>
        <dbReference type="ARBA" id="ARBA00012438"/>
    </source>
</evidence>
<evidence type="ECO:0000313" key="10">
    <source>
        <dbReference type="EMBL" id="AHF06037.1"/>
    </source>
</evidence>
<evidence type="ECO:0000313" key="11">
    <source>
        <dbReference type="Proteomes" id="UP000010847"/>
    </source>
</evidence>
<dbReference type="HOGENOM" id="CLU_000445_114_39_9"/>